<evidence type="ECO:0000313" key="3">
    <source>
        <dbReference type="Proteomes" id="UP001150062"/>
    </source>
</evidence>
<accession>A0ABQ8Z1I9</accession>
<feature type="compositionally biased region" description="Basic and acidic residues" evidence="1">
    <location>
        <begin position="39"/>
        <end position="55"/>
    </location>
</feature>
<sequence length="350" mass="41266">MSKSKTIQNKEQKKLIRNKPKYSLKPGKRSKNVKKKRKDMKEKNPQDNTKEDLLKQTESWFEFGSNIEQTTTEELRPQPTSSMDLEELELRLQQSETIEVVTTMHEENEIGFQVEFQKSDKGSEASTNTETESENESESEIENENENENIYDLESGYGFEMENENQNKNEDLNALLDKVNSKSKKKEFKTDLGPWNKDGKFRFGVVSNKKSVKEKRRKRIGRSYSRANNKSNTEPLYWRKKKGLRRVKSDEADDLFVSEFDGFVIMRSSDKFQKAPPRVSLTIEEIEKMEQRNLEKQRLKEIEKISNQDTKTQTHNTSKNNSKNKTNRILLKKRTKKKKVKIMRKKFIKK</sequence>
<dbReference type="Proteomes" id="UP001150062">
    <property type="component" value="Unassembled WGS sequence"/>
</dbReference>
<proteinExistence type="predicted"/>
<evidence type="ECO:0000313" key="2">
    <source>
        <dbReference type="EMBL" id="KAJ6250663.1"/>
    </source>
</evidence>
<feature type="compositionally biased region" description="Basic residues" evidence="1">
    <location>
        <begin position="15"/>
        <end position="38"/>
    </location>
</feature>
<keyword evidence="3" id="KW-1185">Reference proteome</keyword>
<protein>
    <submittedName>
        <fullName evidence="2">Uncharacterized protein</fullName>
    </submittedName>
</protein>
<evidence type="ECO:0000256" key="1">
    <source>
        <dbReference type="SAM" id="MobiDB-lite"/>
    </source>
</evidence>
<feature type="compositionally biased region" description="Low complexity" evidence="1">
    <location>
        <begin position="310"/>
        <end position="329"/>
    </location>
</feature>
<organism evidence="2 3">
    <name type="scientific">Anaeramoeba flamelloides</name>
    <dbReference type="NCBI Taxonomy" id="1746091"/>
    <lineage>
        <taxon>Eukaryota</taxon>
        <taxon>Metamonada</taxon>
        <taxon>Anaeramoebidae</taxon>
        <taxon>Anaeramoeba</taxon>
    </lineage>
</organism>
<gene>
    <name evidence="2" type="ORF">M0813_15475</name>
</gene>
<feature type="compositionally biased region" description="Polar residues" evidence="1">
    <location>
        <begin position="66"/>
        <end position="83"/>
    </location>
</feature>
<feature type="compositionally biased region" description="Basic residues" evidence="1">
    <location>
        <begin position="330"/>
        <end position="350"/>
    </location>
</feature>
<reference evidence="2" key="1">
    <citation type="submission" date="2022-08" db="EMBL/GenBank/DDBJ databases">
        <title>Novel sulfate-reducing endosymbionts in the free-living metamonad Anaeramoeba.</title>
        <authorList>
            <person name="Jerlstrom-Hultqvist J."/>
            <person name="Cepicka I."/>
            <person name="Gallot-Lavallee L."/>
            <person name="Salas-Leiva D."/>
            <person name="Curtis B.A."/>
            <person name="Zahonova K."/>
            <person name="Pipaliya S."/>
            <person name="Dacks J."/>
            <person name="Roger A.J."/>
        </authorList>
    </citation>
    <scope>NUCLEOTIDE SEQUENCE</scope>
    <source>
        <strain evidence="2">Schooner1</strain>
    </source>
</reference>
<feature type="region of interest" description="Disordered" evidence="1">
    <location>
        <begin position="113"/>
        <end position="175"/>
    </location>
</feature>
<name>A0ABQ8Z1I9_9EUKA</name>
<dbReference type="EMBL" id="JAOAOG010000073">
    <property type="protein sequence ID" value="KAJ6250663.1"/>
    <property type="molecule type" value="Genomic_DNA"/>
</dbReference>
<feature type="compositionally biased region" description="Acidic residues" evidence="1">
    <location>
        <begin position="131"/>
        <end position="151"/>
    </location>
</feature>
<feature type="region of interest" description="Disordered" evidence="1">
    <location>
        <begin position="1"/>
        <end position="84"/>
    </location>
</feature>
<feature type="region of interest" description="Disordered" evidence="1">
    <location>
        <begin position="300"/>
        <end position="350"/>
    </location>
</feature>
<comment type="caution">
    <text evidence="2">The sequence shown here is derived from an EMBL/GenBank/DDBJ whole genome shotgun (WGS) entry which is preliminary data.</text>
</comment>